<dbReference type="Proteomes" id="UP000051952">
    <property type="component" value="Unassembled WGS sequence"/>
</dbReference>
<organism evidence="1 2">
    <name type="scientific">Bodo saltans</name>
    <name type="common">Flagellated protozoan</name>
    <dbReference type="NCBI Taxonomy" id="75058"/>
    <lineage>
        <taxon>Eukaryota</taxon>
        <taxon>Discoba</taxon>
        <taxon>Euglenozoa</taxon>
        <taxon>Kinetoplastea</taxon>
        <taxon>Metakinetoplastina</taxon>
        <taxon>Eubodonida</taxon>
        <taxon>Bodonidae</taxon>
        <taxon>Bodo</taxon>
    </lineage>
</organism>
<name>A0A0S4IRU3_BODSA</name>
<dbReference type="PANTHER" id="PTHR30094">
    <property type="entry name" value="BIFUNCTIONAL GLUTATHIONYLSPERMIDINE SYNTHETASE/AMIDASE-RELATED"/>
    <property type="match status" value="1"/>
</dbReference>
<dbReference type="VEuPathDB" id="TriTrypDB:BSAL_62575"/>
<keyword evidence="2" id="KW-1185">Reference proteome</keyword>
<protein>
    <submittedName>
        <fullName evidence="1">Uncharacterized protein</fullName>
    </submittedName>
</protein>
<dbReference type="GO" id="GO:0016874">
    <property type="term" value="F:ligase activity"/>
    <property type="evidence" value="ECO:0007669"/>
    <property type="project" value="TreeGrafter"/>
</dbReference>
<feature type="non-terminal residue" evidence="1">
    <location>
        <position position="203"/>
    </location>
</feature>
<proteinExistence type="predicted"/>
<dbReference type="InterPro" id="IPR038765">
    <property type="entry name" value="Papain-like_cys_pep_sf"/>
</dbReference>
<evidence type="ECO:0000313" key="2">
    <source>
        <dbReference type="Proteomes" id="UP000051952"/>
    </source>
</evidence>
<dbReference type="Gene3D" id="3.90.1720.10">
    <property type="entry name" value="endopeptidase domain like (from Nostoc punctiforme)"/>
    <property type="match status" value="1"/>
</dbReference>
<sequence>MSTRAQRSMETMGANIWTRSVEFGGPLGVSGNRVVAYSSEYRRADPKRFGDDSYESSVEIEVALHRIIEAANESAAVAAAVSSSEPPKTIAPEAAPQYRLSLRHKHQVSEADPDHAAIRTAPIAHPRHHHGPHLKDASSVLLTKNINVYAGAKFQCVEYARRYLIMTHNISFPSIPMAYHILLAMPNFTKLHFAVDERGGKTP</sequence>
<dbReference type="OrthoDB" id="299748at2759"/>
<dbReference type="SUPFAM" id="SSF54001">
    <property type="entry name" value="Cysteine proteinases"/>
    <property type="match status" value="1"/>
</dbReference>
<evidence type="ECO:0000313" key="1">
    <source>
        <dbReference type="EMBL" id="CUF44666.1"/>
    </source>
</evidence>
<dbReference type="AlphaFoldDB" id="A0A0S4IRU3"/>
<reference evidence="2" key="1">
    <citation type="submission" date="2015-09" db="EMBL/GenBank/DDBJ databases">
        <authorList>
            <consortium name="Pathogen Informatics"/>
        </authorList>
    </citation>
    <scope>NUCLEOTIDE SEQUENCE [LARGE SCALE GENOMIC DNA]</scope>
    <source>
        <strain evidence="2">Lake Konstanz</strain>
    </source>
</reference>
<gene>
    <name evidence="1" type="ORF">BSAL_62575</name>
</gene>
<dbReference type="PANTHER" id="PTHR30094:SF0">
    <property type="entry name" value="BIFUNCTIONAL GLUTATHIONYLSPERMIDINE SYNTHETASE_AMIDASE-RELATED"/>
    <property type="match status" value="1"/>
</dbReference>
<dbReference type="EMBL" id="CYKH01000327">
    <property type="protein sequence ID" value="CUF44666.1"/>
    <property type="molecule type" value="Genomic_DNA"/>
</dbReference>
<dbReference type="InterPro" id="IPR051705">
    <property type="entry name" value="Gsp_Synthetase/Amidase"/>
</dbReference>
<accession>A0A0S4IRU3</accession>